<dbReference type="SUPFAM" id="SSF51735">
    <property type="entry name" value="NAD(P)-binding Rossmann-fold domains"/>
    <property type="match status" value="1"/>
</dbReference>
<dbReference type="KEGG" id="vff:VITFI_CDS3042"/>
<keyword evidence="4" id="KW-0456">Lyase</keyword>
<comment type="cofactor">
    <cofactor evidence="1">
        <name>NAD(+)</name>
        <dbReference type="ChEBI" id="CHEBI:57540"/>
    </cofactor>
</comment>
<dbReference type="GO" id="GO:0070403">
    <property type="term" value="F:NAD+ binding"/>
    <property type="evidence" value="ECO:0007669"/>
    <property type="project" value="InterPro"/>
</dbReference>
<dbReference type="GO" id="GO:0048040">
    <property type="term" value="F:UDP-glucuronate decarboxylase activity"/>
    <property type="evidence" value="ECO:0007669"/>
    <property type="project" value="TreeGrafter"/>
</dbReference>
<dbReference type="InterPro" id="IPR036291">
    <property type="entry name" value="NAD(P)-bd_dom_sf"/>
</dbReference>
<sequence length="352" mass="37801">MSNSVFDLAGFLGEDFERLGDPLLQRCSALDGHRLYLTGATGFFGKSLLALLALLYQRGVRFEVTALSRDPQRFLAQQPWCAKQPWLSLRAGDVREPWPGEGSHDLLLHAATDTVASAHINKQDVLDNLLASARQMVAFCERAGVRRMLLTGSGAQFGAIPNEWAATGIPDNAQIACDPTQPSSAYGEGKRLTELLAALHSQRHGTAIVYTRCFAFVGPGLALDGHFAIGNFIRDALAGRPIQLSSAGEALRSYLYGADLAVWLLLLLLEAPAGACVNIGSDKKISILELAQRVCALLAPNAHGVEVPRCATSSNGERNCYLPSIEMAKSMGLDVWTPLELAIVRTASFATG</sequence>
<keyword evidence="2" id="KW-0210">Decarboxylase</keyword>
<dbReference type="Proteomes" id="UP000199729">
    <property type="component" value="Chromosome"/>
</dbReference>
<dbReference type="Gene3D" id="3.40.50.720">
    <property type="entry name" value="NAD(P)-binding Rossmann-like Domain"/>
    <property type="match status" value="1"/>
</dbReference>
<dbReference type="AlphaFoldDB" id="A0A221KIS6"/>
<evidence type="ECO:0000256" key="1">
    <source>
        <dbReference type="ARBA" id="ARBA00001911"/>
    </source>
</evidence>
<evidence type="ECO:0000313" key="7">
    <source>
        <dbReference type="Proteomes" id="UP000199729"/>
    </source>
</evidence>
<gene>
    <name evidence="6" type="ORF">VITFI_CDS3042</name>
</gene>
<evidence type="ECO:0000256" key="2">
    <source>
        <dbReference type="ARBA" id="ARBA00022793"/>
    </source>
</evidence>
<proteinExistence type="predicted"/>
<dbReference type="PANTHER" id="PTHR43078">
    <property type="entry name" value="UDP-GLUCURONIC ACID DECARBOXYLASE-RELATED"/>
    <property type="match status" value="1"/>
</dbReference>
<feature type="domain" description="NAD-dependent epimerase/dehydratase" evidence="5">
    <location>
        <begin position="36"/>
        <end position="280"/>
    </location>
</feature>
<name>A0A221KIS6_VITFI</name>
<protein>
    <submittedName>
        <fullName evidence="6">NAD-dependent epimerase</fullName>
    </submittedName>
</protein>
<dbReference type="RefSeq" id="WP_089417694.1">
    <property type="nucleotide sequence ID" value="NZ_CP022423.1"/>
</dbReference>
<keyword evidence="3" id="KW-0520">NAD</keyword>
<evidence type="ECO:0000259" key="5">
    <source>
        <dbReference type="Pfam" id="PF01370"/>
    </source>
</evidence>
<dbReference type="PANTHER" id="PTHR43078:SF6">
    <property type="entry name" value="UDP-GLUCURONIC ACID DECARBOXYLASE 1"/>
    <property type="match status" value="1"/>
</dbReference>
<dbReference type="InterPro" id="IPR001509">
    <property type="entry name" value="Epimerase_deHydtase"/>
</dbReference>
<evidence type="ECO:0000256" key="4">
    <source>
        <dbReference type="ARBA" id="ARBA00023239"/>
    </source>
</evidence>
<dbReference type="Pfam" id="PF01370">
    <property type="entry name" value="Epimerase"/>
    <property type="match status" value="1"/>
</dbReference>
<dbReference type="EMBL" id="CP022423">
    <property type="protein sequence ID" value="ASM78819.1"/>
    <property type="molecule type" value="Genomic_DNA"/>
</dbReference>
<keyword evidence="7" id="KW-1185">Reference proteome</keyword>
<evidence type="ECO:0000313" key="6">
    <source>
        <dbReference type="EMBL" id="ASM78819.1"/>
    </source>
</evidence>
<dbReference type="GO" id="GO:0042732">
    <property type="term" value="P:D-xylose metabolic process"/>
    <property type="evidence" value="ECO:0007669"/>
    <property type="project" value="InterPro"/>
</dbReference>
<organism evidence="6 7">
    <name type="scientific">Vitreoscilla filiformis</name>
    <dbReference type="NCBI Taxonomy" id="63"/>
    <lineage>
        <taxon>Bacteria</taxon>
        <taxon>Pseudomonadati</taxon>
        <taxon>Pseudomonadota</taxon>
        <taxon>Betaproteobacteria</taxon>
        <taxon>Neisseriales</taxon>
        <taxon>Neisseriaceae</taxon>
        <taxon>Vitreoscilla</taxon>
    </lineage>
</organism>
<accession>A0A221KIS6</accession>
<dbReference type="Gene3D" id="3.90.25.10">
    <property type="entry name" value="UDP-galactose 4-epimerase, domain 1"/>
    <property type="match status" value="1"/>
</dbReference>
<evidence type="ECO:0000256" key="3">
    <source>
        <dbReference type="ARBA" id="ARBA00023027"/>
    </source>
</evidence>
<reference evidence="6 7" key="1">
    <citation type="submission" date="2017-07" db="EMBL/GenBank/DDBJ databases">
        <title>Complete Genome Sequence of the cosmetic ferment Vitreoscilla filiformis (ATCC15551).</title>
        <authorList>
            <person name="Contreras S."/>
            <person name="Sagory-Zalkind P."/>
            <person name="Blanquart H."/>
            <person name="Iltis A."/>
            <person name="Morand S.C."/>
        </authorList>
    </citation>
    <scope>NUCLEOTIDE SEQUENCE [LARGE SCALE GENOMIC DNA]</scope>
    <source>
        <strain evidence="6 7">ATCC 15551</strain>
    </source>
</reference>
<dbReference type="InterPro" id="IPR044516">
    <property type="entry name" value="UXS-like"/>
</dbReference>
<dbReference type="GO" id="GO:0005737">
    <property type="term" value="C:cytoplasm"/>
    <property type="evidence" value="ECO:0007669"/>
    <property type="project" value="TreeGrafter"/>
</dbReference>
<dbReference type="OrthoDB" id="9811743at2"/>